<accession>A0A4D6KAS2</accession>
<dbReference type="KEGG" id="halz:E5139_07925"/>
<name>A0A4D6KAS2_9EURY</name>
<gene>
    <name evidence="1" type="ORF">E5139_07925</name>
</gene>
<evidence type="ECO:0000313" key="1">
    <source>
        <dbReference type="EMBL" id="QCD65568.1"/>
    </source>
</evidence>
<dbReference type="Proteomes" id="UP000297053">
    <property type="component" value="Chromosome"/>
</dbReference>
<dbReference type="AlphaFoldDB" id="A0A4D6KAS2"/>
<organism evidence="1 2">
    <name type="scientific">Halomicrobium mukohataei</name>
    <dbReference type="NCBI Taxonomy" id="57705"/>
    <lineage>
        <taxon>Archaea</taxon>
        <taxon>Methanobacteriati</taxon>
        <taxon>Methanobacteriota</taxon>
        <taxon>Stenosarchaea group</taxon>
        <taxon>Halobacteria</taxon>
        <taxon>Halobacteriales</taxon>
        <taxon>Haloarculaceae</taxon>
        <taxon>Halomicrobium</taxon>
    </lineage>
</organism>
<sequence>MFELDSNPMATFDVTVYTSKEAHSNDGFDARDMAIEFIEGAFNRSDNHSVDATASDSIVDAPVEYANDPFKGPMPCHSYRTWYDDLLHWFREWLDCNEPSEIATDCNLLVTYGTTGGLGGGDDAYACVGEKLVQFDSYEEYGYETKHDSVDTLLEELGHALVSNMENEDDDKVAHDSGYIFHHSEGNTITPIGITGDTDYNNCNVYVNKDRWDGEGWEARYSQCTEDNFVKN</sequence>
<protein>
    <submittedName>
        <fullName evidence="1">Uncharacterized protein</fullName>
    </submittedName>
</protein>
<reference evidence="1 2" key="1">
    <citation type="submission" date="2019-04" db="EMBL/GenBank/DDBJ databases">
        <title>Complete genome sequence of Arthrobacter sp. ZXY-2 associated with effective atrazine degradation and salt adaptation.</title>
        <authorList>
            <person name="Zhao X."/>
        </authorList>
    </citation>
    <scope>NUCLEOTIDE SEQUENCE [LARGE SCALE GENOMIC DNA]</scope>
    <source>
        <strain evidence="2">ZP60</strain>
    </source>
</reference>
<dbReference type="EMBL" id="CP039375">
    <property type="protein sequence ID" value="QCD65568.1"/>
    <property type="molecule type" value="Genomic_DNA"/>
</dbReference>
<reference evidence="1 2" key="2">
    <citation type="submission" date="2019-04" db="EMBL/GenBank/DDBJ databases">
        <authorList>
            <person name="Yang S."/>
            <person name="Wei W."/>
        </authorList>
    </citation>
    <scope>NUCLEOTIDE SEQUENCE [LARGE SCALE GENOMIC DNA]</scope>
    <source>
        <strain evidence="2">ZP60</strain>
    </source>
</reference>
<evidence type="ECO:0000313" key="2">
    <source>
        <dbReference type="Proteomes" id="UP000297053"/>
    </source>
</evidence>
<proteinExistence type="predicted"/>